<keyword evidence="2" id="KW-0808">Transferase</keyword>
<reference evidence="4" key="2">
    <citation type="submission" date="2025-08" db="UniProtKB">
        <authorList>
            <consortium name="RefSeq"/>
        </authorList>
    </citation>
    <scope>IDENTIFICATION</scope>
    <source>
        <tissue evidence="4">Leaf</tissue>
    </source>
</reference>
<dbReference type="Proteomes" id="UP000694864">
    <property type="component" value="Chromosome 4"/>
</dbReference>
<accession>A0ABM0YWP3</accession>
<dbReference type="InterPro" id="IPR050481">
    <property type="entry name" value="UDP-glycosyltransf_plant"/>
</dbReference>
<proteinExistence type="inferred from homology"/>
<keyword evidence="3" id="KW-1185">Reference proteome</keyword>
<reference evidence="3" key="1">
    <citation type="journal article" date="2014" name="Nat. Commun.">
        <title>The emerging biofuel crop Camelina sativa retains a highly undifferentiated hexaploid genome structure.</title>
        <authorList>
            <person name="Kagale S."/>
            <person name="Koh C."/>
            <person name="Nixon J."/>
            <person name="Bollina V."/>
            <person name="Clarke W.E."/>
            <person name="Tuteja R."/>
            <person name="Spillane C."/>
            <person name="Robinson S.J."/>
            <person name="Links M.G."/>
            <person name="Clarke C."/>
            <person name="Higgins E.E."/>
            <person name="Huebert T."/>
            <person name="Sharpe A.G."/>
            <person name="Parkin I.A."/>
        </authorList>
    </citation>
    <scope>NUCLEOTIDE SEQUENCE [LARGE SCALE GENOMIC DNA]</scope>
    <source>
        <strain evidence="3">cv. DH55</strain>
    </source>
</reference>
<gene>
    <name evidence="4" type="primary">LOC104783542</name>
</gene>
<dbReference type="Pfam" id="PF00201">
    <property type="entry name" value="UDPGT"/>
    <property type="match status" value="1"/>
</dbReference>
<dbReference type="InterPro" id="IPR002213">
    <property type="entry name" value="UDP_glucos_trans"/>
</dbReference>
<evidence type="ECO:0000313" key="3">
    <source>
        <dbReference type="Proteomes" id="UP000694864"/>
    </source>
</evidence>
<sequence length="470" mass="53912">MANIKEKSGEYGTKLHVAMFPWLAFGHLVPHLQLSMLMVQKGHTVSFISTPRNIDRLLPRLPENLSSALNFVKLPFAGHNKLPEDAESTTDVPLDLVPYLKIAFDGLQVPLTEFLESSKPDWLLQDFAPYWLPPIASRLGIKNGYFSALNCSFLGILKPPGFEEYRTSPEAFLTQPKWVPFQTPVPFRLYEIQPMFEDIMLEHTEENIPDMDRLAGVIDGCDIIVVRSCTEYEAEWFRLIKDLHRKPVIPVGVLPPKPEEKFKDTDAWLSTKKWLDSRKTNSVVYISFGSEVKPSQTELNAIALGLELSRLPFFWVLRTRRGPWDTEPLELPEGFEERTAERGIVWRGWVEQLRTLNHDSIGLVLTHCGWSTMIEAVRFAKPMVMLGFVLDQGFNARVAEEKKVGHMIPRDETTGFFTKEDVSKSLRLVMEGEEGKVYRENVKDMKGVFGDMDTQDRYVDSFLDYLFAHR</sequence>
<dbReference type="RefSeq" id="XP_010506988.1">
    <property type="nucleotide sequence ID" value="XM_010508686.2"/>
</dbReference>
<dbReference type="GeneID" id="104783542"/>
<organism evidence="3 4">
    <name type="scientific">Camelina sativa</name>
    <name type="common">False flax</name>
    <name type="synonym">Myagrum sativum</name>
    <dbReference type="NCBI Taxonomy" id="90675"/>
    <lineage>
        <taxon>Eukaryota</taxon>
        <taxon>Viridiplantae</taxon>
        <taxon>Streptophyta</taxon>
        <taxon>Embryophyta</taxon>
        <taxon>Tracheophyta</taxon>
        <taxon>Spermatophyta</taxon>
        <taxon>Magnoliopsida</taxon>
        <taxon>eudicotyledons</taxon>
        <taxon>Gunneridae</taxon>
        <taxon>Pentapetalae</taxon>
        <taxon>rosids</taxon>
        <taxon>malvids</taxon>
        <taxon>Brassicales</taxon>
        <taxon>Brassicaceae</taxon>
        <taxon>Camelineae</taxon>
        <taxon>Camelina</taxon>
    </lineage>
</organism>
<dbReference type="CDD" id="cd03784">
    <property type="entry name" value="GT1_Gtf-like"/>
    <property type="match status" value="1"/>
</dbReference>
<dbReference type="PANTHER" id="PTHR48049">
    <property type="entry name" value="GLYCOSYLTRANSFERASE"/>
    <property type="match status" value="1"/>
</dbReference>
<name>A0ABM0YWP3_CAMSA</name>
<evidence type="ECO:0000313" key="4">
    <source>
        <dbReference type="RefSeq" id="XP_010506988.1"/>
    </source>
</evidence>
<dbReference type="SUPFAM" id="SSF53756">
    <property type="entry name" value="UDP-Glycosyltransferase/glycogen phosphorylase"/>
    <property type="match status" value="1"/>
</dbReference>
<protein>
    <submittedName>
        <fullName evidence="4">UDP-glycosyltransferase 91A1-like</fullName>
    </submittedName>
</protein>
<evidence type="ECO:0000256" key="1">
    <source>
        <dbReference type="ARBA" id="ARBA00009995"/>
    </source>
</evidence>
<evidence type="ECO:0000256" key="2">
    <source>
        <dbReference type="ARBA" id="ARBA00022679"/>
    </source>
</evidence>
<dbReference type="PANTHER" id="PTHR48049:SF160">
    <property type="entry name" value="UDP-GLYCOSYLTRANSFERASE 91A1"/>
    <property type="match status" value="1"/>
</dbReference>
<dbReference type="Gene3D" id="3.40.50.2000">
    <property type="entry name" value="Glycogen Phosphorylase B"/>
    <property type="match status" value="2"/>
</dbReference>
<comment type="similarity">
    <text evidence="1">Belongs to the UDP-glycosyltransferase family.</text>
</comment>